<dbReference type="GO" id="GO:0043565">
    <property type="term" value="F:sequence-specific DNA binding"/>
    <property type="evidence" value="ECO:0007669"/>
    <property type="project" value="InterPro"/>
</dbReference>
<evidence type="ECO:0000256" key="3">
    <source>
        <dbReference type="ARBA" id="ARBA00023125"/>
    </source>
</evidence>
<protein>
    <submittedName>
        <fullName evidence="5">AraC family transcriptional regulator</fullName>
    </submittedName>
</protein>
<dbReference type="Pfam" id="PF12833">
    <property type="entry name" value="HTH_18"/>
    <property type="match status" value="1"/>
</dbReference>
<evidence type="ECO:0000313" key="5">
    <source>
        <dbReference type="EMBL" id="AMB84607.1"/>
    </source>
</evidence>
<reference evidence="5 6" key="1">
    <citation type="submission" date="2016-01" db="EMBL/GenBank/DDBJ databases">
        <authorList>
            <person name="McClelland M."/>
            <person name="Jain A."/>
            <person name="Saraogi P."/>
            <person name="Mendelson R."/>
            <person name="Westerman R."/>
            <person name="SanMiguel P."/>
            <person name="Csonka L."/>
        </authorList>
    </citation>
    <scope>NUCLEOTIDE SEQUENCE [LARGE SCALE GENOMIC DNA]</scope>
    <source>
        <strain evidence="5 6">NCPPB 2472</strain>
    </source>
</reference>
<dbReference type="Proteomes" id="UP000063229">
    <property type="component" value="Chromosome"/>
</dbReference>
<dbReference type="InterPro" id="IPR035965">
    <property type="entry name" value="PAS-like_dom_sf"/>
</dbReference>
<dbReference type="InterPro" id="IPR020449">
    <property type="entry name" value="Tscrpt_reg_AraC-type_HTH"/>
</dbReference>
<dbReference type="SUPFAM" id="SSF55785">
    <property type="entry name" value="PYP-like sensor domain (PAS domain)"/>
    <property type="match status" value="1"/>
</dbReference>
<keyword evidence="6" id="KW-1185">Reference proteome</keyword>
<accession>A0A0X1SXM0</accession>
<dbReference type="KEGG" id="pagb:AWM79_04490"/>
<dbReference type="PROSITE" id="PS01124">
    <property type="entry name" value="HTH_ARAC_FAMILY_2"/>
    <property type="match status" value="1"/>
</dbReference>
<dbReference type="PANTHER" id="PTHR43280">
    <property type="entry name" value="ARAC-FAMILY TRANSCRIPTIONAL REGULATOR"/>
    <property type="match status" value="1"/>
</dbReference>
<dbReference type="Gene3D" id="1.10.10.60">
    <property type="entry name" value="Homeodomain-like"/>
    <property type="match status" value="1"/>
</dbReference>
<dbReference type="NCBIfam" id="TIGR00229">
    <property type="entry name" value="sensory_box"/>
    <property type="match status" value="1"/>
</dbReference>
<dbReference type="PANTHER" id="PTHR43280:SF28">
    <property type="entry name" value="HTH-TYPE TRANSCRIPTIONAL ACTIVATOR RHAS"/>
    <property type="match status" value="1"/>
</dbReference>
<dbReference type="RefSeq" id="WP_017131121.1">
    <property type="nucleotide sequence ID" value="NZ_CP014135.1"/>
</dbReference>
<evidence type="ECO:0000256" key="4">
    <source>
        <dbReference type="ARBA" id="ARBA00023163"/>
    </source>
</evidence>
<name>A0A0X1SXM0_PSEAA</name>
<keyword evidence="1" id="KW-0808">Transferase</keyword>
<dbReference type="PRINTS" id="PR00032">
    <property type="entry name" value="HTHARAC"/>
</dbReference>
<dbReference type="InterPro" id="IPR009057">
    <property type="entry name" value="Homeodomain-like_sf"/>
</dbReference>
<evidence type="ECO:0000313" key="6">
    <source>
        <dbReference type="Proteomes" id="UP000063229"/>
    </source>
</evidence>
<gene>
    <name evidence="5" type="ORF">AWM79_04490</name>
</gene>
<proteinExistence type="predicted"/>
<dbReference type="EMBL" id="CP014135">
    <property type="protein sequence ID" value="AMB84607.1"/>
    <property type="molecule type" value="Genomic_DNA"/>
</dbReference>
<dbReference type="OrthoDB" id="110167at2"/>
<dbReference type="Pfam" id="PF08448">
    <property type="entry name" value="PAS_4"/>
    <property type="match status" value="1"/>
</dbReference>
<keyword evidence="1" id="KW-0418">Kinase</keyword>
<evidence type="ECO:0000256" key="1">
    <source>
        <dbReference type="ARBA" id="ARBA00022777"/>
    </source>
</evidence>
<evidence type="ECO:0000256" key="2">
    <source>
        <dbReference type="ARBA" id="ARBA00023015"/>
    </source>
</evidence>
<dbReference type="GO" id="GO:0003700">
    <property type="term" value="F:DNA-binding transcription factor activity"/>
    <property type="evidence" value="ECO:0007669"/>
    <property type="project" value="InterPro"/>
</dbReference>
<dbReference type="AlphaFoldDB" id="A0A0X1SXM0"/>
<keyword evidence="4" id="KW-0804">Transcription</keyword>
<dbReference type="GO" id="GO:0016301">
    <property type="term" value="F:kinase activity"/>
    <property type="evidence" value="ECO:0007669"/>
    <property type="project" value="UniProtKB-KW"/>
</dbReference>
<dbReference type="STRING" id="46677.AWM79_04490"/>
<dbReference type="SUPFAM" id="SSF46689">
    <property type="entry name" value="Homeodomain-like"/>
    <property type="match status" value="1"/>
</dbReference>
<dbReference type="CDD" id="cd00130">
    <property type="entry name" value="PAS"/>
    <property type="match status" value="1"/>
</dbReference>
<organism evidence="5 6">
    <name type="scientific">Pseudomonas agarici</name>
    <dbReference type="NCBI Taxonomy" id="46677"/>
    <lineage>
        <taxon>Bacteria</taxon>
        <taxon>Pseudomonadati</taxon>
        <taxon>Pseudomonadota</taxon>
        <taxon>Gammaproteobacteria</taxon>
        <taxon>Pseudomonadales</taxon>
        <taxon>Pseudomonadaceae</taxon>
        <taxon>Pseudomonas</taxon>
    </lineage>
</organism>
<sequence length="250" mass="28759">MLQVDFKEILDGSEHNMSLLEFIFGRLPGVLFYVKDEQARFRMFNQALISQAGFTRKDQVYGRTAAELFSVSGPSILAQDLSVIHDGKQMLDMLRLYFTADGSRQWCLSTKVRIQNDQGRFIGLVGVSRILPKPDERHTSYKRLLDFISIIETRFGEKLLIPEVAAEVNLSADTLERLTREVFHLTPKQILLQVRIDKACELLEKSQKLITDIAFECGYADHSAFSRQFKAATHYTPHQFRDIKTRRISL</sequence>
<keyword evidence="2" id="KW-0805">Transcription regulation</keyword>
<dbReference type="InterPro" id="IPR013656">
    <property type="entry name" value="PAS_4"/>
</dbReference>
<dbReference type="Gene3D" id="3.30.450.20">
    <property type="entry name" value="PAS domain"/>
    <property type="match status" value="1"/>
</dbReference>
<dbReference type="SMART" id="SM00342">
    <property type="entry name" value="HTH_ARAC"/>
    <property type="match status" value="1"/>
</dbReference>
<dbReference type="InterPro" id="IPR000014">
    <property type="entry name" value="PAS"/>
</dbReference>
<keyword evidence="3" id="KW-0238">DNA-binding</keyword>
<dbReference type="InterPro" id="IPR018060">
    <property type="entry name" value="HTH_AraC"/>
</dbReference>